<keyword evidence="9" id="KW-1185">Reference proteome</keyword>
<evidence type="ECO:0000256" key="1">
    <source>
        <dbReference type="ARBA" id="ARBA00022729"/>
    </source>
</evidence>
<dbReference type="PROSITE" id="PS51485">
    <property type="entry name" value="PHYTOCYANIN"/>
    <property type="match status" value="1"/>
</dbReference>
<dbReference type="GO" id="GO:0005886">
    <property type="term" value="C:plasma membrane"/>
    <property type="evidence" value="ECO:0007669"/>
    <property type="project" value="TreeGrafter"/>
</dbReference>
<dbReference type="SUPFAM" id="SSF49503">
    <property type="entry name" value="Cupredoxins"/>
    <property type="match status" value="1"/>
</dbReference>
<dbReference type="OrthoDB" id="676939at2759"/>
<keyword evidence="6" id="KW-0472">Membrane</keyword>
<dbReference type="InterPro" id="IPR008972">
    <property type="entry name" value="Cupredoxin"/>
</dbReference>
<organism evidence="8 9">
    <name type="scientific">Macleaya cordata</name>
    <name type="common">Five-seeded plume-poppy</name>
    <name type="synonym">Bocconia cordata</name>
    <dbReference type="NCBI Taxonomy" id="56857"/>
    <lineage>
        <taxon>Eukaryota</taxon>
        <taxon>Viridiplantae</taxon>
        <taxon>Streptophyta</taxon>
        <taxon>Embryophyta</taxon>
        <taxon>Tracheophyta</taxon>
        <taxon>Spermatophyta</taxon>
        <taxon>Magnoliopsida</taxon>
        <taxon>Ranunculales</taxon>
        <taxon>Papaveraceae</taxon>
        <taxon>Papaveroideae</taxon>
        <taxon>Macleaya</taxon>
    </lineage>
</organism>
<keyword evidence="6" id="KW-0812">Transmembrane</keyword>
<dbReference type="PANTHER" id="PTHR33021:SF547">
    <property type="entry name" value="OS03G0758500 PROTEIN"/>
    <property type="match status" value="1"/>
</dbReference>
<dbReference type="OMA" id="EWSSHET"/>
<keyword evidence="6" id="KW-1133">Transmembrane helix</keyword>
<keyword evidence="2" id="KW-1015">Disulfide bond</keyword>
<dbReference type="InterPro" id="IPR003245">
    <property type="entry name" value="Phytocyanin_dom"/>
</dbReference>
<dbReference type="FunFam" id="2.60.40.420:FF:000018">
    <property type="entry name" value="Lamin-like protein"/>
    <property type="match status" value="1"/>
</dbReference>
<dbReference type="PANTHER" id="PTHR33021">
    <property type="entry name" value="BLUE COPPER PROTEIN"/>
    <property type="match status" value="1"/>
</dbReference>
<evidence type="ECO:0000256" key="3">
    <source>
        <dbReference type="ARBA" id="ARBA00023180"/>
    </source>
</evidence>
<feature type="transmembrane region" description="Helical" evidence="6">
    <location>
        <begin position="141"/>
        <end position="159"/>
    </location>
</feature>
<accession>A0A200QEH4</accession>
<feature type="domain" description="Phytocyanin" evidence="7">
    <location>
        <begin position="10"/>
        <end position="113"/>
    </location>
</feature>
<dbReference type="Pfam" id="PF02298">
    <property type="entry name" value="Cu_bind_like"/>
    <property type="match status" value="1"/>
</dbReference>
<keyword evidence="1" id="KW-0732">Signal</keyword>
<keyword evidence="3" id="KW-0325">Glycoprotein</keyword>
<sequence>MTDCVSADPELHYVGGSKNGWKPDFMNYTADWASHEHFKVGDWLYFGFDRKFFNVLEVNETDYQTCSSDHPITVVSQGAGRDVFNLTEAKSYYFLSAGGYCWHGMKLAVFVPKNPQPVPVPTPAQAPAPSRNNGSPSKFPLYKAFMCAIAAAVLLVVTMT</sequence>
<comment type="similarity">
    <text evidence="4">Belongs to the early nodulin-like (ENODL) family.</text>
</comment>
<comment type="function">
    <text evidence="5">May act as a carbohydrate transporter.</text>
</comment>
<dbReference type="AlphaFoldDB" id="A0A200QEH4"/>
<comment type="caution">
    <text evidence="8">The sequence shown here is derived from an EMBL/GenBank/DDBJ whole genome shotgun (WGS) entry which is preliminary data.</text>
</comment>
<reference evidence="8 9" key="1">
    <citation type="journal article" date="2017" name="Mol. Plant">
        <title>The Genome of Medicinal Plant Macleaya cordata Provides New Insights into Benzylisoquinoline Alkaloids Metabolism.</title>
        <authorList>
            <person name="Liu X."/>
            <person name="Liu Y."/>
            <person name="Huang P."/>
            <person name="Ma Y."/>
            <person name="Qing Z."/>
            <person name="Tang Q."/>
            <person name="Cao H."/>
            <person name="Cheng P."/>
            <person name="Zheng Y."/>
            <person name="Yuan Z."/>
            <person name="Zhou Y."/>
            <person name="Liu J."/>
            <person name="Tang Z."/>
            <person name="Zhuo Y."/>
            <person name="Zhang Y."/>
            <person name="Yu L."/>
            <person name="Huang J."/>
            <person name="Yang P."/>
            <person name="Peng Q."/>
            <person name="Zhang J."/>
            <person name="Jiang W."/>
            <person name="Zhang Z."/>
            <person name="Lin K."/>
            <person name="Ro D.K."/>
            <person name="Chen X."/>
            <person name="Xiong X."/>
            <person name="Shang Y."/>
            <person name="Huang S."/>
            <person name="Zeng J."/>
        </authorList>
    </citation>
    <scope>NUCLEOTIDE SEQUENCE [LARGE SCALE GENOMIC DNA]</scope>
    <source>
        <strain evidence="9">cv. BLH2017</strain>
        <tissue evidence="8">Root</tissue>
    </source>
</reference>
<evidence type="ECO:0000256" key="4">
    <source>
        <dbReference type="ARBA" id="ARBA00035011"/>
    </source>
</evidence>
<dbReference type="InParanoid" id="A0A200QEH4"/>
<evidence type="ECO:0000313" key="8">
    <source>
        <dbReference type="EMBL" id="OVA08815.1"/>
    </source>
</evidence>
<dbReference type="InterPro" id="IPR039391">
    <property type="entry name" value="Phytocyanin-like"/>
</dbReference>
<evidence type="ECO:0000256" key="5">
    <source>
        <dbReference type="ARBA" id="ARBA00037626"/>
    </source>
</evidence>
<evidence type="ECO:0000256" key="6">
    <source>
        <dbReference type="SAM" id="Phobius"/>
    </source>
</evidence>
<proteinExistence type="inferred from homology"/>
<dbReference type="Gene3D" id="2.60.40.420">
    <property type="entry name" value="Cupredoxins - blue copper proteins"/>
    <property type="match status" value="1"/>
</dbReference>
<evidence type="ECO:0000259" key="7">
    <source>
        <dbReference type="PROSITE" id="PS51485"/>
    </source>
</evidence>
<dbReference type="GO" id="GO:0009055">
    <property type="term" value="F:electron transfer activity"/>
    <property type="evidence" value="ECO:0007669"/>
    <property type="project" value="InterPro"/>
</dbReference>
<gene>
    <name evidence="8" type="ORF">BVC80_8803g8</name>
</gene>
<evidence type="ECO:0000313" key="9">
    <source>
        <dbReference type="Proteomes" id="UP000195402"/>
    </source>
</evidence>
<evidence type="ECO:0000256" key="2">
    <source>
        <dbReference type="ARBA" id="ARBA00023157"/>
    </source>
</evidence>
<dbReference type="Proteomes" id="UP000195402">
    <property type="component" value="Unassembled WGS sequence"/>
</dbReference>
<dbReference type="EMBL" id="MVGT01002259">
    <property type="protein sequence ID" value="OVA08815.1"/>
    <property type="molecule type" value="Genomic_DNA"/>
</dbReference>
<dbReference type="STRING" id="56857.A0A200QEH4"/>
<name>A0A200QEH4_MACCD</name>
<protein>
    <submittedName>
        <fullName evidence="8">Plastocyanin-like</fullName>
    </submittedName>
</protein>